<feature type="region of interest" description="Disordered" evidence="2">
    <location>
        <begin position="1"/>
        <end position="23"/>
    </location>
</feature>
<evidence type="ECO:0000256" key="2">
    <source>
        <dbReference type="SAM" id="MobiDB-lite"/>
    </source>
</evidence>
<dbReference type="CDD" id="cd04301">
    <property type="entry name" value="NAT_SF"/>
    <property type="match status" value="1"/>
</dbReference>
<evidence type="ECO:0000313" key="5">
    <source>
        <dbReference type="Proteomes" id="UP000190037"/>
    </source>
</evidence>
<keyword evidence="1 4" id="KW-0808">Transferase</keyword>
<name>A0A1T3NWK0_9ACTN</name>
<dbReference type="PANTHER" id="PTHR13947:SF37">
    <property type="entry name" value="LD18367P"/>
    <property type="match status" value="1"/>
</dbReference>
<keyword evidence="5" id="KW-1185">Reference proteome</keyword>
<dbReference type="InterPro" id="IPR016181">
    <property type="entry name" value="Acyl_CoA_acyltransferase"/>
</dbReference>
<dbReference type="SUPFAM" id="SSF55729">
    <property type="entry name" value="Acyl-CoA N-acyltransferases (Nat)"/>
    <property type="match status" value="1"/>
</dbReference>
<dbReference type="OrthoDB" id="273614at2"/>
<dbReference type="InterPro" id="IPR000182">
    <property type="entry name" value="GNAT_dom"/>
</dbReference>
<dbReference type="PANTHER" id="PTHR13947">
    <property type="entry name" value="GNAT FAMILY N-ACETYLTRANSFERASE"/>
    <property type="match status" value="1"/>
</dbReference>
<sequence>MNPPGSAAAARPHDHHPAPTGVRIRQARPEEYDAVGEVTIAGYAGLVASDQDYVNDMRKAAHRAENSELLVAVDEHSGEILGTVAFVLPGSAYAEVSREGEGEFRMLAVAPAARGRGIGEALVEACLERARKYHFTAVAISTVWDMRAAHRLYGRMGFHRAPERDWWPAPEVELICYLKDLRETPQG</sequence>
<gene>
    <name evidence="4" type="ORF">B4N89_09775</name>
</gene>
<protein>
    <submittedName>
        <fullName evidence="4">GNAT family N-acetyltransferase</fullName>
    </submittedName>
</protein>
<accession>A0A1T3NWK0</accession>
<reference evidence="4 5" key="1">
    <citation type="submission" date="2017-03" db="EMBL/GenBank/DDBJ databases">
        <title>Draft genome sequence of Streptomyces scabrisporus NF3, endophyte isolated from Amphipterygium adstringens.</title>
        <authorList>
            <person name="Vazquez M."/>
            <person name="Ceapa C.D."/>
            <person name="Rodriguez Luna D."/>
            <person name="Sanchez Esquivel S."/>
        </authorList>
    </citation>
    <scope>NUCLEOTIDE SEQUENCE [LARGE SCALE GENOMIC DNA]</scope>
    <source>
        <strain evidence="4 5">NF3</strain>
    </source>
</reference>
<dbReference type="Proteomes" id="UP000190037">
    <property type="component" value="Unassembled WGS sequence"/>
</dbReference>
<comment type="caution">
    <text evidence="4">The sequence shown here is derived from an EMBL/GenBank/DDBJ whole genome shotgun (WGS) entry which is preliminary data.</text>
</comment>
<dbReference type="STRING" id="159449.B4N89_09775"/>
<dbReference type="Pfam" id="PF00583">
    <property type="entry name" value="Acetyltransf_1"/>
    <property type="match status" value="1"/>
</dbReference>
<evidence type="ECO:0000259" key="3">
    <source>
        <dbReference type="PROSITE" id="PS51186"/>
    </source>
</evidence>
<dbReference type="GO" id="GO:0008080">
    <property type="term" value="F:N-acetyltransferase activity"/>
    <property type="evidence" value="ECO:0007669"/>
    <property type="project" value="InterPro"/>
</dbReference>
<organism evidence="4 5">
    <name type="scientific">Embleya scabrispora</name>
    <dbReference type="NCBI Taxonomy" id="159449"/>
    <lineage>
        <taxon>Bacteria</taxon>
        <taxon>Bacillati</taxon>
        <taxon>Actinomycetota</taxon>
        <taxon>Actinomycetes</taxon>
        <taxon>Kitasatosporales</taxon>
        <taxon>Streptomycetaceae</taxon>
        <taxon>Embleya</taxon>
    </lineage>
</organism>
<feature type="domain" description="N-acetyltransferase" evidence="3">
    <location>
        <begin position="22"/>
        <end position="179"/>
    </location>
</feature>
<proteinExistence type="predicted"/>
<dbReference type="EMBL" id="MWQN01000001">
    <property type="protein sequence ID" value="OPC81198.1"/>
    <property type="molecule type" value="Genomic_DNA"/>
</dbReference>
<evidence type="ECO:0000313" key="4">
    <source>
        <dbReference type="EMBL" id="OPC81198.1"/>
    </source>
</evidence>
<dbReference type="AlphaFoldDB" id="A0A1T3NWK0"/>
<evidence type="ECO:0000256" key="1">
    <source>
        <dbReference type="ARBA" id="ARBA00022679"/>
    </source>
</evidence>
<dbReference type="RefSeq" id="WP_078975503.1">
    <property type="nucleotide sequence ID" value="NZ_MWQN01000001.1"/>
</dbReference>
<dbReference type="InterPro" id="IPR050769">
    <property type="entry name" value="NAT_camello-type"/>
</dbReference>
<dbReference type="PROSITE" id="PS51186">
    <property type="entry name" value="GNAT"/>
    <property type="match status" value="1"/>
</dbReference>
<dbReference type="Gene3D" id="3.40.630.30">
    <property type="match status" value="1"/>
</dbReference>